<dbReference type="OrthoDB" id="8596416at2"/>
<evidence type="ECO:0008006" key="3">
    <source>
        <dbReference type="Google" id="ProtNLM"/>
    </source>
</evidence>
<dbReference type="Pfam" id="PF18807">
    <property type="entry name" value="TTc_toxin_rep"/>
    <property type="match status" value="1"/>
</dbReference>
<keyword evidence="2" id="KW-1185">Reference proteome</keyword>
<dbReference type="PANTHER" id="PTHR32305">
    <property type="match status" value="1"/>
</dbReference>
<dbReference type="InterPro" id="IPR050708">
    <property type="entry name" value="T6SS_VgrG/RHS"/>
</dbReference>
<dbReference type="InterPro" id="IPR006530">
    <property type="entry name" value="YD"/>
</dbReference>
<dbReference type="STRING" id="1878942.GCA_900128755_00184"/>
<dbReference type="AlphaFoldDB" id="A0A2U8I357"/>
<dbReference type="NCBIfam" id="TIGR01643">
    <property type="entry name" value="YD_repeat_2x"/>
    <property type="match status" value="1"/>
</dbReference>
<dbReference type="KEGG" id="fsm:CCS41_02025"/>
<dbReference type="PANTHER" id="PTHR32305:SF15">
    <property type="entry name" value="PROTEIN RHSA-RELATED"/>
    <property type="match status" value="1"/>
</dbReference>
<evidence type="ECO:0000313" key="2">
    <source>
        <dbReference type="Proteomes" id="UP000261875"/>
    </source>
</evidence>
<dbReference type="NCBIfam" id="TIGR03696">
    <property type="entry name" value="Rhs_assc_core"/>
    <property type="match status" value="1"/>
</dbReference>
<name>A0A2U8I357_9GAMM</name>
<dbReference type="Proteomes" id="UP000261875">
    <property type="component" value="Chromosome"/>
</dbReference>
<organism evidence="1 2">
    <name type="scientific">Candidatus Fukatsuia symbiotica</name>
    <dbReference type="NCBI Taxonomy" id="1878942"/>
    <lineage>
        <taxon>Bacteria</taxon>
        <taxon>Pseudomonadati</taxon>
        <taxon>Pseudomonadota</taxon>
        <taxon>Gammaproteobacteria</taxon>
        <taxon>Enterobacterales</taxon>
        <taxon>Yersiniaceae</taxon>
        <taxon>Candidatus Fukatsuia</taxon>
    </lineage>
</organism>
<gene>
    <name evidence="1" type="ORF">CCS41_02025</name>
</gene>
<proteinExistence type="predicted"/>
<accession>A0A2U8I357</accession>
<protein>
    <recommendedName>
        <fullName evidence="3">Toxin</fullName>
    </recommendedName>
</protein>
<reference evidence="1 2" key="1">
    <citation type="submission" date="2017-05" db="EMBL/GenBank/DDBJ databases">
        <title>Genome sequence of Candidatus Fukatsuia symbiotica and Candidatus Hamiltonella defensa from Acyrthosiphon pisum strain 5D.</title>
        <authorList>
            <person name="Patel V.A."/>
            <person name="Chevignon G."/>
            <person name="Russell J.A."/>
            <person name="Oliver K.M."/>
        </authorList>
    </citation>
    <scope>NUCLEOTIDE SEQUENCE [LARGE SCALE GENOMIC DNA]</scope>
    <source>
        <strain evidence="1 2">5D</strain>
    </source>
</reference>
<dbReference type="InterPro" id="IPR041508">
    <property type="entry name" value="TcC-like_repeat"/>
</dbReference>
<dbReference type="EMBL" id="CP021659">
    <property type="protein sequence ID" value="AWK13556.1"/>
    <property type="molecule type" value="Genomic_DNA"/>
</dbReference>
<sequence length="957" mass="108751">MTTHFNPNLYRGTPTIKVVDNRGLAVRELQYNRTSEQESVKEGISRSEYNAEGHVINHIDPRLYHAQLTQLSIKPNFTYQSDLVGNALYTDSVDAGCQMILKDIEGRPVWKREARGTEQRWQYETGKNGRLLAVSEQPVGGTADRVIERFIYAPVNEENKKYNLSGRLLHHYNTAGVNTLRSVALTGQPLREACQLLRNIDQPLDWRGEDQTTWNTLLAEETFTTRNRYNAAGKPITHIDAKGNQQGLVYDVAGQLQASRLTIHNQPEQRIVDSLTYSAAGQKLCEISGNGVKTEYRYDPQNLRLINSKTTRQSDRKILQDLHYQHDPVGNILSIEDHAINRRFYKNQEIKAQSRYSYDALYQLSTATGRESYGQRNPQVVTPPPLIGDQNHTVNYSREYTYDSGGNLIQIQHHGANRYTTHINVSQQSNHALFQDGDERQSHQIESLFDAAGNQQQLQYHAEKLMWNSRNQLQQVIRVNRDGNPDDVEKYHYDSTGRRVIKQQFTLTGGTLSQKKVVYLSGLELHTKKRGDEIKESLQVINVGVAGQAQVRVLHWETPPPHGIQNNSLRYSYDNSIGSSQLELDGDGNLISQEEYYPFGGTALWAARSTIEASYKTLRYSGKERDASGLYYYGYRYYQPWIGRWLNADPAGTIDGLNLYRMVRNNPVLLSDQDGLAPPIDINHKEGLQAFTGFANHVKGTLHIPFRDRTLNELAQPFYKEMVNQHDEDLGKLFIEALEQQNESSRSIVAEYHKFAEQGDIMQAASPQQTANMVGVTVNFLTDVHNGGEKTKSIRTDLEHKKRIKPALAATFTDQMVRDGLLLRKIVKCRNTLYATLESKGEIVQEFTAFSGDFDPLTYRFHNLNSEVHYIHGSERDENPAKLYPISTMGGEQPVSRSTDTETKLLEAVHHCIGMNPGDYTLNITSTLRPCHSCAAMLAKFSNDHRMKINMFYVDGK</sequence>
<dbReference type="RefSeq" id="WP_072550810.1">
    <property type="nucleotide sequence ID" value="NZ_CP021659.1"/>
</dbReference>
<dbReference type="Gene3D" id="2.180.10.10">
    <property type="entry name" value="RHS repeat-associated core"/>
    <property type="match status" value="1"/>
</dbReference>
<evidence type="ECO:0000313" key="1">
    <source>
        <dbReference type="EMBL" id="AWK13556.1"/>
    </source>
</evidence>
<dbReference type="InterPro" id="IPR022385">
    <property type="entry name" value="Rhs_assc_core"/>
</dbReference>